<keyword evidence="1" id="KW-1133">Transmembrane helix</keyword>
<sequence>MSFLKNVGFVIDRPFDPSHRFATSWLLPPAALFAFRALLCVYVFVALFFNLGWRGTQHLGGVGQSFSFFTNLTYWGLAFYFAFAALHTGTYWLTGRPLLARWPVALQVLHGIYYSTITNFPFIVTIVYWTILASGSFATPFSSWYNISAHAMNSLFALLEALLPRTAPSPWWHMLPLAILLGLYLALAYVTYYDQHFYVYDFLDIQSNGSGVVAGYCFGILVGMVVIFVVVHFLVKGRVALTEKVWGMEGRWSRWERGRVVGGDEVDVVGEEGYVEMETATAGQVHDAVKMRLREEAEMQAQAQVGVRH</sequence>
<gene>
    <name evidence="2" type="ORF">B0J12DRAFT_566571</name>
</gene>
<dbReference type="Proteomes" id="UP000774617">
    <property type="component" value="Unassembled WGS sequence"/>
</dbReference>
<evidence type="ECO:0008006" key="4">
    <source>
        <dbReference type="Google" id="ProtNLM"/>
    </source>
</evidence>
<reference evidence="2 3" key="1">
    <citation type="journal article" date="2021" name="Nat. Commun.">
        <title>Genetic determinants of endophytism in the Arabidopsis root mycobiome.</title>
        <authorList>
            <person name="Mesny F."/>
            <person name="Miyauchi S."/>
            <person name="Thiergart T."/>
            <person name="Pickel B."/>
            <person name="Atanasova L."/>
            <person name="Karlsson M."/>
            <person name="Huettel B."/>
            <person name="Barry K.W."/>
            <person name="Haridas S."/>
            <person name="Chen C."/>
            <person name="Bauer D."/>
            <person name="Andreopoulos W."/>
            <person name="Pangilinan J."/>
            <person name="LaButti K."/>
            <person name="Riley R."/>
            <person name="Lipzen A."/>
            <person name="Clum A."/>
            <person name="Drula E."/>
            <person name="Henrissat B."/>
            <person name="Kohler A."/>
            <person name="Grigoriev I.V."/>
            <person name="Martin F.M."/>
            <person name="Hacquard S."/>
        </authorList>
    </citation>
    <scope>NUCLEOTIDE SEQUENCE [LARGE SCALE GENOMIC DNA]</scope>
    <source>
        <strain evidence="2 3">MPI-SDFR-AT-0080</strain>
    </source>
</reference>
<feature type="transmembrane region" description="Helical" evidence="1">
    <location>
        <begin position="30"/>
        <end position="52"/>
    </location>
</feature>
<name>A0ABQ8GM41_9PEZI</name>
<keyword evidence="1" id="KW-0812">Transmembrane</keyword>
<evidence type="ECO:0000313" key="3">
    <source>
        <dbReference type="Proteomes" id="UP000774617"/>
    </source>
</evidence>
<accession>A0ABQ8GM41</accession>
<keyword evidence="1" id="KW-0472">Membrane</keyword>
<feature type="transmembrane region" description="Helical" evidence="1">
    <location>
        <begin position="175"/>
        <end position="193"/>
    </location>
</feature>
<feature type="transmembrane region" description="Helical" evidence="1">
    <location>
        <begin position="72"/>
        <end position="92"/>
    </location>
</feature>
<evidence type="ECO:0000313" key="2">
    <source>
        <dbReference type="EMBL" id="KAH7060701.1"/>
    </source>
</evidence>
<keyword evidence="3" id="KW-1185">Reference proteome</keyword>
<evidence type="ECO:0000256" key="1">
    <source>
        <dbReference type="SAM" id="Phobius"/>
    </source>
</evidence>
<feature type="transmembrane region" description="Helical" evidence="1">
    <location>
        <begin position="213"/>
        <end position="235"/>
    </location>
</feature>
<dbReference type="PANTHER" id="PTHR12242">
    <property type="entry name" value="OS02G0130600 PROTEIN-RELATED"/>
    <property type="match status" value="1"/>
</dbReference>
<organism evidence="2 3">
    <name type="scientific">Macrophomina phaseolina</name>
    <dbReference type="NCBI Taxonomy" id="35725"/>
    <lineage>
        <taxon>Eukaryota</taxon>
        <taxon>Fungi</taxon>
        <taxon>Dikarya</taxon>
        <taxon>Ascomycota</taxon>
        <taxon>Pezizomycotina</taxon>
        <taxon>Dothideomycetes</taxon>
        <taxon>Dothideomycetes incertae sedis</taxon>
        <taxon>Botryosphaeriales</taxon>
        <taxon>Botryosphaeriaceae</taxon>
        <taxon>Macrophomina</taxon>
    </lineage>
</organism>
<proteinExistence type="predicted"/>
<comment type="caution">
    <text evidence="2">The sequence shown here is derived from an EMBL/GenBank/DDBJ whole genome shotgun (WGS) entry which is preliminary data.</text>
</comment>
<dbReference type="PANTHER" id="PTHR12242:SF1">
    <property type="entry name" value="MYND-TYPE DOMAIN-CONTAINING PROTEIN"/>
    <property type="match status" value="1"/>
</dbReference>
<feature type="transmembrane region" description="Helical" evidence="1">
    <location>
        <begin position="112"/>
        <end position="131"/>
    </location>
</feature>
<protein>
    <recommendedName>
        <fullName evidence="4">FAR-17a/AIG1-like protein</fullName>
    </recommendedName>
</protein>
<dbReference type="EMBL" id="JAGTJR010000005">
    <property type="protein sequence ID" value="KAH7060701.1"/>
    <property type="molecule type" value="Genomic_DNA"/>
</dbReference>